<organism evidence="9 10">
    <name type="scientific">Candidatus Lloydbacteria bacterium RIFCSPHIGHO2_02_FULL_54_17</name>
    <dbReference type="NCBI Taxonomy" id="1798664"/>
    <lineage>
        <taxon>Bacteria</taxon>
        <taxon>Candidatus Lloydiibacteriota</taxon>
    </lineage>
</organism>
<evidence type="ECO:0000256" key="1">
    <source>
        <dbReference type="ARBA" id="ARBA00004903"/>
    </source>
</evidence>
<dbReference type="Gene3D" id="3.40.430.10">
    <property type="entry name" value="Dihydrofolate Reductase, subunit A"/>
    <property type="match status" value="1"/>
</dbReference>
<evidence type="ECO:0000313" key="10">
    <source>
        <dbReference type="Proteomes" id="UP000178636"/>
    </source>
</evidence>
<evidence type="ECO:0000256" key="7">
    <source>
        <dbReference type="PIRNR" id="PIRNR000194"/>
    </source>
</evidence>
<dbReference type="GO" id="GO:0006730">
    <property type="term" value="P:one-carbon metabolic process"/>
    <property type="evidence" value="ECO:0007669"/>
    <property type="project" value="UniProtKB-KW"/>
</dbReference>
<dbReference type="SUPFAM" id="SSF53597">
    <property type="entry name" value="Dihydrofolate reductase-like"/>
    <property type="match status" value="1"/>
</dbReference>
<protein>
    <recommendedName>
        <fullName evidence="3 7">Dihydrofolate reductase</fullName>
        <ecNumber evidence="3 7">1.5.1.3</ecNumber>
    </recommendedName>
</protein>
<dbReference type="GO" id="GO:0046452">
    <property type="term" value="P:dihydrofolate metabolic process"/>
    <property type="evidence" value="ECO:0007669"/>
    <property type="project" value="TreeGrafter"/>
</dbReference>
<dbReference type="PANTHER" id="PTHR48069:SF3">
    <property type="entry name" value="DIHYDROFOLATE REDUCTASE"/>
    <property type="match status" value="1"/>
</dbReference>
<evidence type="ECO:0000256" key="6">
    <source>
        <dbReference type="ARBA" id="ARBA00023002"/>
    </source>
</evidence>
<comment type="similarity">
    <text evidence="2 7">Belongs to the dihydrofolate reductase family.</text>
</comment>
<evidence type="ECO:0000256" key="2">
    <source>
        <dbReference type="ARBA" id="ARBA00009539"/>
    </source>
</evidence>
<dbReference type="PANTHER" id="PTHR48069">
    <property type="entry name" value="DIHYDROFOLATE REDUCTASE"/>
    <property type="match status" value="1"/>
</dbReference>
<comment type="function">
    <text evidence="7">Key enzyme in folate metabolism. Catalyzes an essential reaction for de novo glycine and purine synthesis, and for DNA precursor synthesis.</text>
</comment>
<gene>
    <name evidence="9" type="ORF">A3C93_03660</name>
</gene>
<dbReference type="PRINTS" id="PR00070">
    <property type="entry name" value="DHFR"/>
</dbReference>
<dbReference type="InterPro" id="IPR024072">
    <property type="entry name" value="DHFR-like_dom_sf"/>
</dbReference>
<dbReference type="GO" id="GO:0046655">
    <property type="term" value="P:folic acid metabolic process"/>
    <property type="evidence" value="ECO:0007669"/>
    <property type="project" value="TreeGrafter"/>
</dbReference>
<feature type="domain" description="DHFR" evidence="8">
    <location>
        <begin position="2"/>
        <end position="165"/>
    </location>
</feature>
<dbReference type="AlphaFoldDB" id="A0A1G2DHI9"/>
<keyword evidence="6 7" id="KW-0560">Oxidoreductase</keyword>
<comment type="pathway">
    <text evidence="1 7">Cofactor biosynthesis; tetrahydrofolate biosynthesis; 5,6,7,8-tetrahydrofolate from 7,8-dihydrofolate: step 1/1.</text>
</comment>
<dbReference type="GO" id="GO:0005829">
    <property type="term" value="C:cytosol"/>
    <property type="evidence" value="ECO:0007669"/>
    <property type="project" value="TreeGrafter"/>
</dbReference>
<keyword evidence="5 7" id="KW-0521">NADP</keyword>
<dbReference type="PIRSF" id="PIRSF000194">
    <property type="entry name" value="DHFR"/>
    <property type="match status" value="1"/>
</dbReference>
<comment type="caution">
    <text evidence="9">The sequence shown here is derived from an EMBL/GenBank/DDBJ whole genome shotgun (WGS) entry which is preliminary data.</text>
</comment>
<sequence>MYISIIAAMDQRGLIGNDGKIPWMGKLPADMARFRKATMGHPIIMGRKTYESIGKPLEGRTNIVLSASGNLKRGGIIPARNKDEALLYALSSPGAENIFVIGGANVYAQFLGDAATLLFTVVEGEFKGDTHFPAFEKGDWELTYNRRYEADEKNAFPYEFQLFDRR</sequence>
<dbReference type="InterPro" id="IPR001796">
    <property type="entry name" value="DHFR_dom"/>
</dbReference>
<dbReference type="GO" id="GO:0050661">
    <property type="term" value="F:NADP binding"/>
    <property type="evidence" value="ECO:0007669"/>
    <property type="project" value="InterPro"/>
</dbReference>
<dbReference type="GO" id="GO:0046654">
    <property type="term" value="P:tetrahydrofolate biosynthetic process"/>
    <property type="evidence" value="ECO:0007669"/>
    <property type="project" value="UniProtKB-UniPathway"/>
</dbReference>
<evidence type="ECO:0000256" key="3">
    <source>
        <dbReference type="ARBA" id="ARBA00012856"/>
    </source>
</evidence>
<dbReference type="UniPathway" id="UPA00077">
    <property type="reaction ID" value="UER00158"/>
</dbReference>
<dbReference type="EMBL" id="MHLO01000012">
    <property type="protein sequence ID" value="OGZ12892.1"/>
    <property type="molecule type" value="Genomic_DNA"/>
</dbReference>
<dbReference type="Pfam" id="PF00186">
    <property type="entry name" value="DHFR_1"/>
    <property type="match status" value="1"/>
</dbReference>
<keyword evidence="4 7" id="KW-0554">One-carbon metabolism</keyword>
<evidence type="ECO:0000313" key="9">
    <source>
        <dbReference type="EMBL" id="OGZ12892.1"/>
    </source>
</evidence>
<evidence type="ECO:0000259" key="8">
    <source>
        <dbReference type="PROSITE" id="PS51330"/>
    </source>
</evidence>
<dbReference type="CDD" id="cd00209">
    <property type="entry name" value="DHFR"/>
    <property type="match status" value="1"/>
</dbReference>
<dbReference type="GO" id="GO:0004146">
    <property type="term" value="F:dihydrofolate reductase activity"/>
    <property type="evidence" value="ECO:0007669"/>
    <property type="project" value="UniProtKB-EC"/>
</dbReference>
<evidence type="ECO:0000256" key="5">
    <source>
        <dbReference type="ARBA" id="ARBA00022857"/>
    </source>
</evidence>
<dbReference type="STRING" id="1798664.A3C93_03660"/>
<dbReference type="InterPro" id="IPR012259">
    <property type="entry name" value="DHFR"/>
</dbReference>
<evidence type="ECO:0000256" key="4">
    <source>
        <dbReference type="ARBA" id="ARBA00022563"/>
    </source>
</evidence>
<accession>A0A1G2DHI9</accession>
<reference evidence="9 10" key="1">
    <citation type="journal article" date="2016" name="Nat. Commun.">
        <title>Thousands of microbial genomes shed light on interconnected biogeochemical processes in an aquifer system.</title>
        <authorList>
            <person name="Anantharaman K."/>
            <person name="Brown C.T."/>
            <person name="Hug L.A."/>
            <person name="Sharon I."/>
            <person name="Castelle C.J."/>
            <person name="Probst A.J."/>
            <person name="Thomas B.C."/>
            <person name="Singh A."/>
            <person name="Wilkins M.J."/>
            <person name="Karaoz U."/>
            <person name="Brodie E.L."/>
            <person name="Williams K.H."/>
            <person name="Hubbard S.S."/>
            <person name="Banfield J.F."/>
        </authorList>
    </citation>
    <scope>NUCLEOTIDE SEQUENCE [LARGE SCALE GENOMIC DNA]</scope>
</reference>
<dbReference type="PROSITE" id="PS51330">
    <property type="entry name" value="DHFR_2"/>
    <property type="match status" value="1"/>
</dbReference>
<name>A0A1G2DHI9_9BACT</name>
<dbReference type="Proteomes" id="UP000178636">
    <property type="component" value="Unassembled WGS sequence"/>
</dbReference>
<proteinExistence type="inferred from homology"/>
<comment type="catalytic activity">
    <reaction evidence="7">
        <text>(6S)-5,6,7,8-tetrahydrofolate + NADP(+) = 7,8-dihydrofolate + NADPH + H(+)</text>
        <dbReference type="Rhea" id="RHEA:15009"/>
        <dbReference type="ChEBI" id="CHEBI:15378"/>
        <dbReference type="ChEBI" id="CHEBI:57451"/>
        <dbReference type="ChEBI" id="CHEBI:57453"/>
        <dbReference type="ChEBI" id="CHEBI:57783"/>
        <dbReference type="ChEBI" id="CHEBI:58349"/>
        <dbReference type="EC" id="1.5.1.3"/>
    </reaction>
</comment>
<dbReference type="EC" id="1.5.1.3" evidence="3 7"/>